<evidence type="ECO:0000313" key="5">
    <source>
        <dbReference type="Proteomes" id="UP000769766"/>
    </source>
</evidence>
<sequence>RRGPGRRSPSRTASKTGRYVRSTPERRNNDLAFDATIRAAAPHQRKRFRPGVSIAIEEEDIREKVRERKIGNLLLFIVDASGSMGTTLMTETKGAIMSLLLDAYQKRDKVGFVAFRETKAEVLLPPTDSIELAKKLLEDLPTGGKTPLSEGILTGYEMTLQQLRKDPNIVPLMVVISDCRANVPLSESRRIKQSPPGKGFAYVVSEVFEVAQKIRQDIRIRTILIDVNEELAPVQLSMKLADALGAQYFRLEDLRAHGILRVIESHRNLET</sequence>
<feature type="domain" description="VWFA" evidence="3">
    <location>
        <begin position="73"/>
        <end position="266"/>
    </location>
</feature>
<dbReference type="SMART" id="SM00327">
    <property type="entry name" value="VWA"/>
    <property type="match status" value="1"/>
</dbReference>
<evidence type="ECO:0000256" key="2">
    <source>
        <dbReference type="SAM" id="MobiDB-lite"/>
    </source>
</evidence>
<dbReference type="PANTHER" id="PTHR35023:SF1">
    <property type="entry name" value="MG-PROTOPORPHYRIN IX CHELATASE"/>
    <property type="match status" value="1"/>
</dbReference>
<dbReference type="SUPFAM" id="SSF53300">
    <property type="entry name" value="vWA-like"/>
    <property type="match status" value="1"/>
</dbReference>
<dbReference type="PANTHER" id="PTHR35023">
    <property type="entry name" value="CHELATASE-RELATED"/>
    <property type="match status" value="1"/>
</dbReference>
<proteinExistence type="inferred from homology"/>
<gene>
    <name evidence="4" type="ORF">HYY20_04900</name>
</gene>
<dbReference type="InterPro" id="IPR041702">
    <property type="entry name" value="BchD/ChlD_VWA"/>
</dbReference>
<comment type="similarity">
    <text evidence="1">Belongs to the Mg-chelatase subunits D/I family.</text>
</comment>
<comment type="caution">
    <text evidence="4">The sequence shown here is derived from an EMBL/GenBank/DDBJ whole genome shotgun (WGS) entry which is preliminary data.</text>
</comment>
<evidence type="ECO:0000313" key="4">
    <source>
        <dbReference type="EMBL" id="MBI2876200.1"/>
    </source>
</evidence>
<evidence type="ECO:0000256" key="1">
    <source>
        <dbReference type="ARBA" id="ARBA00005799"/>
    </source>
</evidence>
<dbReference type="InterPro" id="IPR052989">
    <property type="entry name" value="Mg-chelatase_DI-like"/>
</dbReference>
<dbReference type="CDD" id="cd01451">
    <property type="entry name" value="vWA_Magnesium_chelatase"/>
    <property type="match status" value="1"/>
</dbReference>
<dbReference type="Gene3D" id="3.40.50.410">
    <property type="entry name" value="von Willebrand factor, type A domain"/>
    <property type="match status" value="1"/>
</dbReference>
<protein>
    <submittedName>
        <fullName evidence="4">VWA domain-containing protein</fullName>
    </submittedName>
</protein>
<organism evidence="4 5">
    <name type="scientific">Tectimicrobiota bacterium</name>
    <dbReference type="NCBI Taxonomy" id="2528274"/>
    <lineage>
        <taxon>Bacteria</taxon>
        <taxon>Pseudomonadati</taxon>
        <taxon>Nitrospinota/Tectimicrobiota group</taxon>
        <taxon>Candidatus Tectimicrobiota</taxon>
    </lineage>
</organism>
<dbReference type="Proteomes" id="UP000769766">
    <property type="component" value="Unassembled WGS sequence"/>
</dbReference>
<dbReference type="InterPro" id="IPR036465">
    <property type="entry name" value="vWFA_dom_sf"/>
</dbReference>
<dbReference type="AlphaFoldDB" id="A0A932CMQ9"/>
<dbReference type="EMBL" id="JACPRF010000151">
    <property type="protein sequence ID" value="MBI2876200.1"/>
    <property type="molecule type" value="Genomic_DNA"/>
</dbReference>
<name>A0A932CMQ9_UNCTE</name>
<reference evidence="4" key="1">
    <citation type="submission" date="2020-07" db="EMBL/GenBank/DDBJ databases">
        <title>Huge and variable diversity of episymbiotic CPR bacteria and DPANN archaea in groundwater ecosystems.</title>
        <authorList>
            <person name="He C.Y."/>
            <person name="Keren R."/>
            <person name="Whittaker M."/>
            <person name="Farag I.F."/>
            <person name="Doudna J."/>
            <person name="Cate J.H.D."/>
            <person name="Banfield J.F."/>
        </authorList>
    </citation>
    <scope>NUCLEOTIDE SEQUENCE</scope>
    <source>
        <strain evidence="4">NC_groundwater_672_Ag_B-0.1um_62_36</strain>
    </source>
</reference>
<feature type="region of interest" description="Disordered" evidence="2">
    <location>
        <begin position="1"/>
        <end position="25"/>
    </location>
</feature>
<accession>A0A932CMQ9</accession>
<dbReference type="Pfam" id="PF13519">
    <property type="entry name" value="VWA_2"/>
    <property type="match status" value="1"/>
</dbReference>
<dbReference type="PROSITE" id="PS50234">
    <property type="entry name" value="VWFA"/>
    <property type="match status" value="1"/>
</dbReference>
<dbReference type="InterPro" id="IPR002035">
    <property type="entry name" value="VWF_A"/>
</dbReference>
<feature type="non-terminal residue" evidence="4">
    <location>
        <position position="1"/>
    </location>
</feature>
<evidence type="ECO:0000259" key="3">
    <source>
        <dbReference type="PROSITE" id="PS50234"/>
    </source>
</evidence>